<dbReference type="AlphaFoldDB" id="A0AAD9MG52"/>
<name>A0AAD9MG52_PROWI</name>
<dbReference type="Proteomes" id="UP001255856">
    <property type="component" value="Unassembled WGS sequence"/>
</dbReference>
<keyword evidence="3" id="KW-1185">Reference proteome</keyword>
<sequence length="100" mass="11376">MATDSQRGYYALVYKYVPDMINKRDVARNGHLEHFQALAAKKKLAMGGAFLEPLDQGLLIFRDSTKEEVESYAQEDPYMKAGLITEWSVRKYAKVLGDVD</sequence>
<proteinExistence type="predicted"/>
<dbReference type="EMBL" id="JASFZW010000012">
    <property type="protein sequence ID" value="KAK2076079.1"/>
    <property type="molecule type" value="Genomic_DNA"/>
</dbReference>
<evidence type="ECO:0000313" key="2">
    <source>
        <dbReference type="EMBL" id="KAK2076079.1"/>
    </source>
</evidence>
<reference evidence="2" key="1">
    <citation type="submission" date="2021-01" db="EMBL/GenBank/DDBJ databases">
        <authorList>
            <person name="Eckstrom K.M.E."/>
        </authorList>
    </citation>
    <scope>NUCLEOTIDE SEQUENCE</scope>
    <source>
        <strain evidence="2">UVCC 0001</strain>
    </source>
</reference>
<dbReference type="Gene3D" id="3.30.70.1060">
    <property type="entry name" value="Dimeric alpha+beta barrel"/>
    <property type="match status" value="1"/>
</dbReference>
<dbReference type="InterPro" id="IPR051807">
    <property type="entry name" value="Sec-metab_biosynth-assoc"/>
</dbReference>
<dbReference type="SUPFAM" id="SSF54909">
    <property type="entry name" value="Dimeric alpha+beta barrel"/>
    <property type="match status" value="1"/>
</dbReference>
<dbReference type="PANTHER" id="PTHR33606:SF3">
    <property type="entry name" value="PROTEIN YCII"/>
    <property type="match status" value="1"/>
</dbReference>
<dbReference type="InterPro" id="IPR011008">
    <property type="entry name" value="Dimeric_a/b-barrel"/>
</dbReference>
<protein>
    <recommendedName>
        <fullName evidence="1">YCII-related domain-containing protein</fullName>
    </recommendedName>
</protein>
<comment type="caution">
    <text evidence="2">The sequence shown here is derived from an EMBL/GenBank/DDBJ whole genome shotgun (WGS) entry which is preliminary data.</text>
</comment>
<feature type="domain" description="YCII-related" evidence="1">
    <location>
        <begin position="10"/>
        <end position="90"/>
    </location>
</feature>
<accession>A0AAD9MG52</accession>
<organism evidence="2 3">
    <name type="scientific">Prototheca wickerhamii</name>
    <dbReference type="NCBI Taxonomy" id="3111"/>
    <lineage>
        <taxon>Eukaryota</taxon>
        <taxon>Viridiplantae</taxon>
        <taxon>Chlorophyta</taxon>
        <taxon>core chlorophytes</taxon>
        <taxon>Trebouxiophyceae</taxon>
        <taxon>Chlorellales</taxon>
        <taxon>Chlorellaceae</taxon>
        <taxon>Prototheca</taxon>
    </lineage>
</organism>
<evidence type="ECO:0000313" key="3">
    <source>
        <dbReference type="Proteomes" id="UP001255856"/>
    </source>
</evidence>
<dbReference type="InterPro" id="IPR005545">
    <property type="entry name" value="YCII"/>
</dbReference>
<dbReference type="Pfam" id="PF03795">
    <property type="entry name" value="YCII"/>
    <property type="match status" value="1"/>
</dbReference>
<evidence type="ECO:0000259" key="1">
    <source>
        <dbReference type="Pfam" id="PF03795"/>
    </source>
</evidence>
<dbReference type="PANTHER" id="PTHR33606">
    <property type="entry name" value="PROTEIN YCII"/>
    <property type="match status" value="1"/>
</dbReference>
<gene>
    <name evidence="2" type="ORF">QBZ16_001415</name>
</gene>